<organism evidence="3">
    <name type="scientific">human gut metagenome</name>
    <dbReference type="NCBI Taxonomy" id="408170"/>
    <lineage>
        <taxon>unclassified sequences</taxon>
        <taxon>metagenomes</taxon>
        <taxon>organismal metagenomes</taxon>
    </lineage>
</organism>
<dbReference type="AlphaFoldDB" id="K1TCM8"/>
<dbReference type="Gene3D" id="1.10.260.40">
    <property type="entry name" value="lambda repressor-like DNA-binding domains"/>
    <property type="match status" value="1"/>
</dbReference>
<accession>K1TCM8</accession>
<dbReference type="GO" id="GO:0003677">
    <property type="term" value="F:DNA binding"/>
    <property type="evidence" value="ECO:0007669"/>
    <property type="project" value="UniProtKB-KW"/>
</dbReference>
<proteinExistence type="predicted"/>
<dbReference type="PANTHER" id="PTHR46558">
    <property type="entry name" value="TRACRIPTIONAL REGULATORY PROTEIN-RELATED-RELATED"/>
    <property type="match status" value="1"/>
</dbReference>
<name>K1TCM8_9ZZZZ</name>
<dbReference type="SUPFAM" id="SSF47413">
    <property type="entry name" value="lambda repressor-like DNA-binding domains"/>
    <property type="match status" value="1"/>
</dbReference>
<dbReference type="Pfam" id="PF01381">
    <property type="entry name" value="HTH_3"/>
    <property type="match status" value="1"/>
</dbReference>
<gene>
    <name evidence="3" type="ORF">LEA_07524</name>
</gene>
<dbReference type="SMART" id="SM00530">
    <property type="entry name" value="HTH_XRE"/>
    <property type="match status" value="1"/>
</dbReference>
<dbReference type="InterPro" id="IPR001387">
    <property type="entry name" value="Cro/C1-type_HTH"/>
</dbReference>
<dbReference type="PROSITE" id="PS50943">
    <property type="entry name" value="HTH_CROC1"/>
    <property type="match status" value="1"/>
</dbReference>
<protein>
    <submittedName>
        <fullName evidence="3">Protein containing Helix-turn-helix type 3 domain protein</fullName>
    </submittedName>
</protein>
<reference evidence="3" key="1">
    <citation type="journal article" date="2013" name="Environ. Microbiol.">
        <title>Microbiota from the distal guts of lean and obese adolescents exhibit partial functional redundancy besides clear differences in community structure.</title>
        <authorList>
            <person name="Ferrer M."/>
            <person name="Ruiz A."/>
            <person name="Lanza F."/>
            <person name="Haange S.B."/>
            <person name="Oberbach A."/>
            <person name="Till H."/>
            <person name="Bargiela R."/>
            <person name="Campoy C."/>
            <person name="Segura M.T."/>
            <person name="Richter M."/>
            <person name="von Bergen M."/>
            <person name="Seifert J."/>
            <person name="Suarez A."/>
        </authorList>
    </citation>
    <scope>NUCLEOTIDE SEQUENCE</scope>
</reference>
<comment type="caution">
    <text evidence="3">The sequence shown here is derived from an EMBL/GenBank/DDBJ whole genome shotgun (WGS) entry which is preliminary data.</text>
</comment>
<dbReference type="EMBL" id="AJWY01004960">
    <property type="protein sequence ID" value="EKC70937.1"/>
    <property type="molecule type" value="Genomic_DNA"/>
</dbReference>
<dbReference type="InterPro" id="IPR010982">
    <property type="entry name" value="Lambda_DNA-bd_dom_sf"/>
</dbReference>
<sequence>MTIGDKIRLHRKALGLTQTELGEKLGVKTNAVSKWECGRVDDIPTSKIKAMAKLFDVQPSYLIDEKQPAPMNEDELNAEDKKLLMMIHNLTPENRERIVAIIEALAGLE</sequence>
<evidence type="ECO:0000259" key="2">
    <source>
        <dbReference type="PROSITE" id="PS50943"/>
    </source>
</evidence>
<dbReference type="PANTHER" id="PTHR46558:SF13">
    <property type="entry name" value="HTH-TYPE TRANSCRIPTIONAL REGULATOR IMMR"/>
    <property type="match status" value="1"/>
</dbReference>
<evidence type="ECO:0000313" key="3">
    <source>
        <dbReference type="EMBL" id="EKC70937.1"/>
    </source>
</evidence>
<dbReference type="CDD" id="cd00093">
    <property type="entry name" value="HTH_XRE"/>
    <property type="match status" value="1"/>
</dbReference>
<keyword evidence="1" id="KW-0238">DNA-binding</keyword>
<feature type="domain" description="HTH cro/C1-type" evidence="2">
    <location>
        <begin position="7"/>
        <end position="62"/>
    </location>
</feature>
<evidence type="ECO:0000256" key="1">
    <source>
        <dbReference type="ARBA" id="ARBA00023125"/>
    </source>
</evidence>